<evidence type="ECO:0000313" key="2">
    <source>
        <dbReference type="Proteomes" id="UP000217507"/>
    </source>
</evidence>
<dbReference type="Proteomes" id="UP000217507">
    <property type="component" value="Chromosome"/>
</dbReference>
<dbReference type="AlphaFoldDB" id="A0A1Z4KJU7"/>
<name>A0A1Z4KJU7_ANAVA</name>
<sequence length="74" mass="8541">MQMEVVEFQGIVKDGVIQIPEIYKGELDGESVKVIVMKKVRKTAAVDIIAELIEHPVEFEWPPLNREEIYDRNS</sequence>
<proteinExistence type="predicted"/>
<organism evidence="1 2">
    <name type="scientific">Trichormus variabilis NIES-23</name>
    <dbReference type="NCBI Taxonomy" id="1973479"/>
    <lineage>
        <taxon>Bacteria</taxon>
        <taxon>Bacillati</taxon>
        <taxon>Cyanobacteriota</taxon>
        <taxon>Cyanophyceae</taxon>
        <taxon>Nostocales</taxon>
        <taxon>Nostocaceae</taxon>
        <taxon>Trichormus</taxon>
    </lineage>
</organism>
<reference evidence="1 2" key="1">
    <citation type="submission" date="2017-06" db="EMBL/GenBank/DDBJ databases">
        <title>Genome sequencing of cyanobaciteial culture collection at National Institute for Environmental Studies (NIES).</title>
        <authorList>
            <person name="Hirose Y."/>
            <person name="Shimura Y."/>
            <person name="Fujisawa T."/>
            <person name="Nakamura Y."/>
            <person name="Kawachi M."/>
        </authorList>
    </citation>
    <scope>NUCLEOTIDE SEQUENCE [LARGE SCALE GENOMIC DNA]</scope>
    <source>
        <strain evidence="1 2">NIES-23</strain>
    </source>
</reference>
<accession>A0A1Z4KJU7</accession>
<gene>
    <name evidence="1" type="ORF">NIES23_20420</name>
</gene>
<protein>
    <submittedName>
        <fullName evidence="1">Uncharacterized protein</fullName>
    </submittedName>
</protein>
<evidence type="ECO:0000313" key="1">
    <source>
        <dbReference type="EMBL" id="BAY69248.1"/>
    </source>
</evidence>
<dbReference type="EMBL" id="AP018216">
    <property type="protein sequence ID" value="BAY69248.1"/>
    <property type="molecule type" value="Genomic_DNA"/>
</dbReference>